<keyword evidence="1" id="KW-0805">Transcription regulation</keyword>
<dbReference type="GO" id="GO:0003677">
    <property type="term" value="F:DNA binding"/>
    <property type="evidence" value="ECO:0007669"/>
    <property type="project" value="UniProtKB-KW"/>
</dbReference>
<dbReference type="CDD" id="cd07377">
    <property type="entry name" value="WHTH_GntR"/>
    <property type="match status" value="1"/>
</dbReference>
<reference evidence="6" key="1">
    <citation type="submission" date="2016-11" db="EMBL/GenBank/DDBJ databases">
        <title>Halolamina sediminis sp. nov., an extremely halophilic archaeon isolated from solar salt.</title>
        <authorList>
            <person name="Koh H.-W."/>
            <person name="Rani S."/>
            <person name="Park S.-J."/>
        </authorList>
    </citation>
    <scope>NUCLEOTIDE SEQUENCE [LARGE SCALE GENOMIC DNA]</scope>
    <source>
        <strain evidence="6">Hb3</strain>
    </source>
</reference>
<dbReference type="PANTHER" id="PTHR43537">
    <property type="entry name" value="TRANSCRIPTIONAL REGULATOR, GNTR FAMILY"/>
    <property type="match status" value="1"/>
</dbReference>
<dbReference type="SUPFAM" id="SSF48008">
    <property type="entry name" value="GntR ligand-binding domain-like"/>
    <property type="match status" value="1"/>
</dbReference>
<evidence type="ECO:0000256" key="2">
    <source>
        <dbReference type="ARBA" id="ARBA00023125"/>
    </source>
</evidence>
<feature type="domain" description="HTH gntR-type" evidence="4">
    <location>
        <begin position="16"/>
        <end position="83"/>
    </location>
</feature>
<evidence type="ECO:0000256" key="3">
    <source>
        <dbReference type="ARBA" id="ARBA00023163"/>
    </source>
</evidence>
<keyword evidence="6" id="KW-1185">Reference proteome</keyword>
<evidence type="ECO:0000259" key="4">
    <source>
        <dbReference type="PROSITE" id="PS50949"/>
    </source>
</evidence>
<keyword evidence="3" id="KW-0804">Transcription</keyword>
<dbReference type="InterPro" id="IPR036390">
    <property type="entry name" value="WH_DNA-bd_sf"/>
</dbReference>
<dbReference type="InterPro" id="IPR036388">
    <property type="entry name" value="WH-like_DNA-bd_sf"/>
</dbReference>
<organism evidence="5 6">
    <name type="scientific">Halomonas aestuarii</name>
    <dbReference type="NCBI Taxonomy" id="1897729"/>
    <lineage>
        <taxon>Bacteria</taxon>
        <taxon>Pseudomonadati</taxon>
        <taxon>Pseudomonadota</taxon>
        <taxon>Gammaproteobacteria</taxon>
        <taxon>Oceanospirillales</taxon>
        <taxon>Halomonadaceae</taxon>
        <taxon>Halomonas</taxon>
    </lineage>
</organism>
<sequence length="228" mass="25251">MPTSRAIAQPAIIQQRNLVEQVADYLTQAIISQRFSPGERLSEVQLARDLGVSRAPVREAARLLESRGLLVSQPRRGFFVRALDAGELVDIFDLRLCLERHAMERLAGACLPETLAALRDQVKVLCAAASSGDETRRIEEDLAFHRLLVASAGNPRLLRTFDDLAHELRLCITLITKTHEAPDSIAESHHQLLDALASGDGQRCREAIDYHIGVARDYVVQGIEEARS</sequence>
<gene>
    <name evidence="5" type="ORF">BOX17_00615</name>
</gene>
<dbReference type="OrthoDB" id="9799812at2"/>
<dbReference type="SMART" id="SM00345">
    <property type="entry name" value="HTH_GNTR"/>
    <property type="match status" value="1"/>
</dbReference>
<dbReference type="Pfam" id="PF07729">
    <property type="entry name" value="FCD"/>
    <property type="match status" value="1"/>
</dbReference>
<dbReference type="Gene3D" id="1.20.120.530">
    <property type="entry name" value="GntR ligand-binding domain-like"/>
    <property type="match status" value="1"/>
</dbReference>
<dbReference type="Pfam" id="PF00392">
    <property type="entry name" value="GntR"/>
    <property type="match status" value="1"/>
</dbReference>
<evidence type="ECO:0000313" key="5">
    <source>
        <dbReference type="EMBL" id="APE29588.1"/>
    </source>
</evidence>
<dbReference type="PANTHER" id="PTHR43537:SF24">
    <property type="entry name" value="GLUCONATE OPERON TRANSCRIPTIONAL REPRESSOR"/>
    <property type="match status" value="1"/>
</dbReference>
<dbReference type="InterPro" id="IPR000524">
    <property type="entry name" value="Tscrpt_reg_HTH_GntR"/>
</dbReference>
<evidence type="ECO:0000256" key="1">
    <source>
        <dbReference type="ARBA" id="ARBA00023015"/>
    </source>
</evidence>
<dbReference type="EMBL" id="CP018139">
    <property type="protein sequence ID" value="APE29588.1"/>
    <property type="molecule type" value="Genomic_DNA"/>
</dbReference>
<dbReference type="InterPro" id="IPR011711">
    <property type="entry name" value="GntR_C"/>
</dbReference>
<accession>A0A1J0VC49</accession>
<dbReference type="RefSeq" id="WP_071941572.1">
    <property type="nucleotide sequence ID" value="NZ_CP018139.1"/>
</dbReference>
<dbReference type="Gene3D" id="1.10.10.10">
    <property type="entry name" value="Winged helix-like DNA-binding domain superfamily/Winged helix DNA-binding domain"/>
    <property type="match status" value="1"/>
</dbReference>
<dbReference type="SUPFAM" id="SSF46785">
    <property type="entry name" value="Winged helix' DNA-binding domain"/>
    <property type="match status" value="1"/>
</dbReference>
<name>A0A1J0VC49_9GAMM</name>
<dbReference type="AlphaFoldDB" id="A0A1J0VC49"/>
<dbReference type="InterPro" id="IPR008920">
    <property type="entry name" value="TF_FadR/GntR_C"/>
</dbReference>
<protein>
    <submittedName>
        <fullName evidence="5">GntR family transcriptional regulator</fullName>
    </submittedName>
</protein>
<proteinExistence type="predicted"/>
<evidence type="ECO:0000313" key="6">
    <source>
        <dbReference type="Proteomes" id="UP000181985"/>
    </source>
</evidence>
<dbReference type="SMART" id="SM00895">
    <property type="entry name" value="FCD"/>
    <property type="match status" value="1"/>
</dbReference>
<dbReference type="KEGG" id="hsi:BOX17_00615"/>
<dbReference type="PRINTS" id="PR00035">
    <property type="entry name" value="HTHGNTR"/>
</dbReference>
<dbReference type="PROSITE" id="PS50949">
    <property type="entry name" value="HTH_GNTR"/>
    <property type="match status" value="1"/>
</dbReference>
<dbReference type="Proteomes" id="UP000181985">
    <property type="component" value="Chromosome"/>
</dbReference>
<dbReference type="GO" id="GO:0003700">
    <property type="term" value="F:DNA-binding transcription factor activity"/>
    <property type="evidence" value="ECO:0007669"/>
    <property type="project" value="InterPro"/>
</dbReference>
<keyword evidence="2" id="KW-0238">DNA-binding</keyword>